<evidence type="ECO:0000256" key="1">
    <source>
        <dbReference type="SAM" id="MobiDB-lite"/>
    </source>
</evidence>
<organism evidence="2 3">
    <name type="scientific">Cellulomonas oligotrophica</name>
    <dbReference type="NCBI Taxonomy" id="931536"/>
    <lineage>
        <taxon>Bacteria</taxon>
        <taxon>Bacillati</taxon>
        <taxon>Actinomycetota</taxon>
        <taxon>Actinomycetes</taxon>
        <taxon>Micrococcales</taxon>
        <taxon>Cellulomonadaceae</taxon>
        <taxon>Cellulomonas</taxon>
    </lineage>
</organism>
<feature type="compositionally biased region" description="Basic residues" evidence="1">
    <location>
        <begin position="168"/>
        <end position="182"/>
    </location>
</feature>
<reference evidence="2 3" key="1">
    <citation type="submission" date="2020-07" db="EMBL/GenBank/DDBJ databases">
        <title>Sequencing the genomes of 1000 actinobacteria strains.</title>
        <authorList>
            <person name="Klenk H.-P."/>
        </authorList>
    </citation>
    <scope>NUCLEOTIDE SEQUENCE [LARGE SCALE GENOMIC DNA]</scope>
    <source>
        <strain evidence="2 3">DSM 24482</strain>
    </source>
</reference>
<comment type="caution">
    <text evidence="2">The sequence shown here is derived from an EMBL/GenBank/DDBJ whole genome shotgun (WGS) entry which is preliminary data.</text>
</comment>
<feature type="region of interest" description="Disordered" evidence="1">
    <location>
        <begin position="152"/>
        <end position="278"/>
    </location>
</feature>
<proteinExistence type="predicted"/>
<feature type="compositionally biased region" description="Low complexity" evidence="1">
    <location>
        <begin position="183"/>
        <end position="198"/>
    </location>
</feature>
<sequence>MRRAVPAAGGPRAARAATTVRAAAPAVAALRPSAVPRLRGATAAGRSVVRAPAGRRVVGVRRPAAAVGSRVAARSAGPSGDPGRAGGRAQGTIAAARRGGTSVPTGARTTTGRPVLAAARGRATDGVVTEAVPVRLRGAGHRRARSVAAGPVLATGRGSARVSPPVHRGGRSRVSGARRRPAPGRTGAGTRADAASGRPTGPPAEVRAPGARPTSVPHVASGPSTVDRRAAVPGPSGRRTHGAVDVPPATGGETRVAATDVRPRAAGRPGLPTAPAAVHPDRALPAAGGIAGAVLPRPGQPVPGGRATVRTAGAETSGRGRVRRQAVETTRADGPAPGTGRHAPRVGGLTA</sequence>
<protein>
    <submittedName>
        <fullName evidence="2">Uncharacterized protein</fullName>
    </submittedName>
</protein>
<accession>A0A7Y9FBY1</accession>
<gene>
    <name evidence="2" type="ORF">BKA21_000055</name>
</gene>
<feature type="region of interest" description="Disordered" evidence="1">
    <location>
        <begin position="69"/>
        <end position="88"/>
    </location>
</feature>
<evidence type="ECO:0000313" key="3">
    <source>
        <dbReference type="Proteomes" id="UP000577956"/>
    </source>
</evidence>
<name>A0A7Y9FBY1_9CELL</name>
<dbReference type="EMBL" id="JACCBK010000001">
    <property type="protein sequence ID" value="NYD84506.1"/>
    <property type="molecule type" value="Genomic_DNA"/>
</dbReference>
<dbReference type="Proteomes" id="UP000577956">
    <property type="component" value="Unassembled WGS sequence"/>
</dbReference>
<evidence type="ECO:0000313" key="2">
    <source>
        <dbReference type="EMBL" id="NYD84506.1"/>
    </source>
</evidence>
<dbReference type="AlphaFoldDB" id="A0A7Y9FBY1"/>
<feature type="region of interest" description="Disordered" evidence="1">
    <location>
        <begin position="312"/>
        <end position="351"/>
    </location>
</feature>